<name>A0ABU5TC34_9MICC</name>
<gene>
    <name evidence="1" type="ORF">SPF06_20180</name>
</gene>
<sequence length="76" mass="8097">MSALAVDELAAVTGRLRAELVLVEDHCRDCNRVLAAFEEFRCADCADLALHAECRDCGAVLRDADLAAGVCTDCIA</sequence>
<reference evidence="1 2" key="1">
    <citation type="submission" date="2023-12" db="EMBL/GenBank/DDBJ databases">
        <title>Sinomonas terricola sp. nov, isolated from litchi orchard soil in Guangdong, PR China.</title>
        <authorList>
            <person name="Jiaxin W."/>
            <person name="Yang Z."/>
            <person name="Honghui Z."/>
        </authorList>
    </citation>
    <scope>NUCLEOTIDE SEQUENCE [LARGE SCALE GENOMIC DNA]</scope>
    <source>
        <strain evidence="1 2">JGH33</strain>
    </source>
</reference>
<dbReference type="RefSeq" id="WP_323280962.1">
    <property type="nucleotide sequence ID" value="NZ_JAYGGQ010000021.1"/>
</dbReference>
<accession>A0ABU5TC34</accession>
<dbReference type="Proteomes" id="UP001304769">
    <property type="component" value="Unassembled WGS sequence"/>
</dbReference>
<evidence type="ECO:0000313" key="1">
    <source>
        <dbReference type="EMBL" id="MEA5457049.1"/>
    </source>
</evidence>
<protein>
    <submittedName>
        <fullName evidence="1">Uncharacterized protein</fullName>
    </submittedName>
</protein>
<organism evidence="1 2">
    <name type="scientific">Sinomonas terricola</name>
    <dbReference type="NCBI Taxonomy" id="3110330"/>
    <lineage>
        <taxon>Bacteria</taxon>
        <taxon>Bacillati</taxon>
        <taxon>Actinomycetota</taxon>
        <taxon>Actinomycetes</taxon>
        <taxon>Micrococcales</taxon>
        <taxon>Micrococcaceae</taxon>
        <taxon>Sinomonas</taxon>
    </lineage>
</organism>
<proteinExistence type="predicted"/>
<comment type="caution">
    <text evidence="1">The sequence shown here is derived from an EMBL/GenBank/DDBJ whole genome shotgun (WGS) entry which is preliminary data.</text>
</comment>
<keyword evidence="2" id="KW-1185">Reference proteome</keyword>
<dbReference type="EMBL" id="JAYGGQ010000021">
    <property type="protein sequence ID" value="MEA5457049.1"/>
    <property type="molecule type" value="Genomic_DNA"/>
</dbReference>
<evidence type="ECO:0000313" key="2">
    <source>
        <dbReference type="Proteomes" id="UP001304769"/>
    </source>
</evidence>